<evidence type="ECO:0000256" key="2">
    <source>
        <dbReference type="ARBA" id="ARBA00022741"/>
    </source>
</evidence>
<dbReference type="PRINTS" id="PR00364">
    <property type="entry name" value="DISEASERSIST"/>
</dbReference>
<dbReference type="InterPro" id="IPR058922">
    <property type="entry name" value="WHD_DRP"/>
</dbReference>
<dbReference type="Gene3D" id="3.40.50.300">
    <property type="entry name" value="P-loop containing nucleotide triphosphate hydrolases"/>
    <property type="match status" value="2"/>
</dbReference>
<evidence type="ECO:0000313" key="10">
    <source>
        <dbReference type="Proteomes" id="UP000634136"/>
    </source>
</evidence>
<keyword evidence="10" id="KW-1185">Reference proteome</keyword>
<comment type="caution">
    <text evidence="9">The sequence shown here is derived from an EMBL/GenBank/DDBJ whole genome shotgun (WGS) entry which is preliminary data.</text>
</comment>
<dbReference type="SUPFAM" id="SSF52058">
    <property type="entry name" value="L domain-like"/>
    <property type="match status" value="2"/>
</dbReference>
<dbReference type="Pfam" id="PF23598">
    <property type="entry name" value="LRR_14"/>
    <property type="match status" value="2"/>
</dbReference>
<protein>
    <submittedName>
        <fullName evidence="9">Disease resistance protein RPM1-like</fullName>
    </submittedName>
</protein>
<evidence type="ECO:0000256" key="3">
    <source>
        <dbReference type="ARBA" id="ARBA00022821"/>
    </source>
</evidence>
<dbReference type="OrthoDB" id="690341at2759"/>
<feature type="domain" description="Disease resistance protein winged helix" evidence="7">
    <location>
        <begin position="428"/>
        <end position="499"/>
    </location>
</feature>
<dbReference type="InterPro" id="IPR036388">
    <property type="entry name" value="WH-like_DNA-bd_sf"/>
</dbReference>
<dbReference type="InterPro" id="IPR044974">
    <property type="entry name" value="Disease_R_plants"/>
</dbReference>
<evidence type="ECO:0000259" key="7">
    <source>
        <dbReference type="Pfam" id="PF23559"/>
    </source>
</evidence>
<evidence type="ECO:0000256" key="1">
    <source>
        <dbReference type="ARBA" id="ARBA00022737"/>
    </source>
</evidence>
<feature type="coiled-coil region" evidence="4">
    <location>
        <begin position="24"/>
        <end position="54"/>
    </location>
</feature>
<dbReference type="Gene3D" id="3.80.10.10">
    <property type="entry name" value="Ribonuclease Inhibitor"/>
    <property type="match status" value="3"/>
</dbReference>
<dbReference type="GO" id="GO:0098542">
    <property type="term" value="P:defense response to other organism"/>
    <property type="evidence" value="ECO:0007669"/>
    <property type="project" value="TreeGrafter"/>
</dbReference>
<dbReference type="InterPro" id="IPR042197">
    <property type="entry name" value="Apaf_helical"/>
</dbReference>
<evidence type="ECO:0000256" key="4">
    <source>
        <dbReference type="SAM" id="Coils"/>
    </source>
</evidence>
<dbReference type="Pfam" id="PF18052">
    <property type="entry name" value="Rx_N"/>
    <property type="match status" value="2"/>
</dbReference>
<dbReference type="PANTHER" id="PTHR23155">
    <property type="entry name" value="DISEASE RESISTANCE PROTEIN RP"/>
    <property type="match status" value="1"/>
</dbReference>
<dbReference type="Gene3D" id="1.10.8.430">
    <property type="entry name" value="Helical domain of apoptotic protease-activating factors"/>
    <property type="match status" value="2"/>
</dbReference>
<accession>A0A834TVB1</accession>
<evidence type="ECO:0000259" key="6">
    <source>
        <dbReference type="Pfam" id="PF18052"/>
    </source>
</evidence>
<evidence type="ECO:0000313" key="9">
    <source>
        <dbReference type="EMBL" id="KAF7829170.1"/>
    </source>
</evidence>
<feature type="domain" description="Disease resistance R13L4/SHOC-2-like LRR" evidence="8">
    <location>
        <begin position="543"/>
        <end position="879"/>
    </location>
</feature>
<evidence type="ECO:0000259" key="8">
    <source>
        <dbReference type="Pfam" id="PF23598"/>
    </source>
</evidence>
<evidence type="ECO:0000259" key="5">
    <source>
        <dbReference type="Pfam" id="PF00931"/>
    </source>
</evidence>
<organism evidence="9 10">
    <name type="scientific">Senna tora</name>
    <dbReference type="NCBI Taxonomy" id="362788"/>
    <lineage>
        <taxon>Eukaryota</taxon>
        <taxon>Viridiplantae</taxon>
        <taxon>Streptophyta</taxon>
        <taxon>Embryophyta</taxon>
        <taxon>Tracheophyta</taxon>
        <taxon>Spermatophyta</taxon>
        <taxon>Magnoliopsida</taxon>
        <taxon>eudicotyledons</taxon>
        <taxon>Gunneridae</taxon>
        <taxon>Pentapetalae</taxon>
        <taxon>rosids</taxon>
        <taxon>fabids</taxon>
        <taxon>Fabales</taxon>
        <taxon>Fabaceae</taxon>
        <taxon>Caesalpinioideae</taxon>
        <taxon>Cassia clade</taxon>
        <taxon>Senna</taxon>
    </lineage>
</organism>
<dbReference type="InterPro" id="IPR002182">
    <property type="entry name" value="NB-ARC"/>
</dbReference>
<proteinExistence type="predicted"/>
<keyword evidence="1" id="KW-0677">Repeat</keyword>
<name>A0A834TVB1_9FABA</name>
<dbReference type="Pfam" id="PF23559">
    <property type="entry name" value="WHD_DRP"/>
    <property type="match status" value="2"/>
</dbReference>
<dbReference type="EMBL" id="JAAIUW010000006">
    <property type="protein sequence ID" value="KAF7829170.1"/>
    <property type="molecule type" value="Genomic_DNA"/>
</dbReference>
<dbReference type="InterPro" id="IPR041118">
    <property type="entry name" value="Rx_N"/>
</dbReference>
<keyword evidence="4" id="KW-0175">Coiled coil</keyword>
<dbReference type="FunFam" id="1.10.10.10:FF:000322">
    <property type="entry name" value="Probable disease resistance protein At1g63360"/>
    <property type="match status" value="2"/>
</dbReference>
<feature type="domain" description="NB-ARC" evidence="5">
    <location>
        <begin position="165"/>
        <end position="342"/>
    </location>
</feature>
<dbReference type="InterPro" id="IPR038005">
    <property type="entry name" value="RX-like_CC"/>
</dbReference>
<feature type="domain" description="Disease resistance R13L4/SHOC-2-like LRR" evidence="8">
    <location>
        <begin position="1483"/>
        <end position="1813"/>
    </location>
</feature>
<dbReference type="CDD" id="cd14798">
    <property type="entry name" value="RX-CC_like"/>
    <property type="match status" value="2"/>
</dbReference>
<keyword evidence="3" id="KW-0611">Plant defense</keyword>
<dbReference type="InterPro" id="IPR032675">
    <property type="entry name" value="LRR_dom_sf"/>
</dbReference>
<keyword evidence="2" id="KW-0547">Nucleotide-binding</keyword>
<reference evidence="9" key="1">
    <citation type="submission" date="2020-09" db="EMBL/GenBank/DDBJ databases">
        <title>Genome-Enabled Discovery of Anthraquinone Biosynthesis in Senna tora.</title>
        <authorList>
            <person name="Kang S.-H."/>
            <person name="Pandey R.P."/>
            <person name="Lee C.-M."/>
            <person name="Sim J.-S."/>
            <person name="Jeong J.-T."/>
            <person name="Choi B.-S."/>
            <person name="Jung M."/>
            <person name="Ginzburg D."/>
            <person name="Zhao K."/>
            <person name="Won S.Y."/>
            <person name="Oh T.-J."/>
            <person name="Yu Y."/>
            <person name="Kim N.-H."/>
            <person name="Lee O.R."/>
            <person name="Lee T.-H."/>
            <person name="Bashyal P."/>
            <person name="Kim T.-S."/>
            <person name="Lee W.-H."/>
            <person name="Kawkins C."/>
            <person name="Kim C.-K."/>
            <person name="Kim J.S."/>
            <person name="Ahn B.O."/>
            <person name="Rhee S.Y."/>
            <person name="Sohng J.K."/>
        </authorList>
    </citation>
    <scope>NUCLEOTIDE SEQUENCE</scope>
    <source>
        <tissue evidence="9">Leaf</tissue>
    </source>
</reference>
<dbReference type="PANTHER" id="PTHR23155:SF1205">
    <property type="entry name" value="DISEASE RESISTANCE PROTEIN RPM1"/>
    <property type="match status" value="1"/>
</dbReference>
<dbReference type="GO" id="GO:0043531">
    <property type="term" value="F:ADP binding"/>
    <property type="evidence" value="ECO:0007669"/>
    <property type="project" value="InterPro"/>
</dbReference>
<dbReference type="SUPFAM" id="SSF52540">
    <property type="entry name" value="P-loop containing nucleoside triphosphate hydrolases"/>
    <property type="match status" value="2"/>
</dbReference>
<dbReference type="InterPro" id="IPR027417">
    <property type="entry name" value="P-loop_NTPase"/>
</dbReference>
<gene>
    <name evidence="9" type="ORF">G2W53_020334</name>
</gene>
<feature type="domain" description="Disease resistance protein winged helix" evidence="7">
    <location>
        <begin position="1368"/>
        <end position="1438"/>
    </location>
</feature>
<feature type="domain" description="Disease resistance N-terminal" evidence="6">
    <location>
        <begin position="946"/>
        <end position="1031"/>
    </location>
</feature>
<dbReference type="InterPro" id="IPR055414">
    <property type="entry name" value="LRR_R13L4/SHOC2-like"/>
</dbReference>
<dbReference type="Gene3D" id="1.10.10.10">
    <property type="entry name" value="Winged helix-like DNA-binding domain superfamily/Winged helix DNA-binding domain"/>
    <property type="match status" value="2"/>
</dbReference>
<dbReference type="Gene3D" id="1.20.5.4130">
    <property type="match status" value="2"/>
</dbReference>
<sequence length="1885" mass="216989">MAESPVLFLLDKLTCLLQEEVQLLRGVRTEVQFIKDELERLKAILRVADALEDKDPELKVWVKQVRDVAHDMEDAIDEFTLRLVNHHAHGSLRHFASYINALRARHRIASEIQEIKGRVESISKGRRSIVEAGSSRSNHGYYTSRLDCQGDALLLEEADLVGIDNPKKQVIELLFKEEARRVVIPIYGMGGLGKTTLAKQVCEDPKVKKRFRMQAWVTVSQSFKMNELLRDLVQQLHNVIGKSAPEAIGTMKSDKLKEVIKNLLQQNRYLIVLDDVWRVNAWDAVKHALPNNSYGSRVMLTTRNKEVAASSCTELQGKVYNLEFLPQQEAWSLFCKKTFQGNPCPPHLEDCCRCILKKCGGLPLAIVAISGSLATKNKSNIEEWEIVCRSFSSEIEGNDKLEDMKKVLSLSFNDLPYYLKSCLLYLTIFPEFYAIEHMRLIRLWIAEGFVNAEEGKTIEEVAEAYLKELLNRSLIQVVEKSSDGRMKTCRVHDLLRDIINLKSKDQNFATVAKEQDTIWPERVRRLSVINSLDNIQQNKTSFQLRSLLLFALSDSLDHFPISSLFSNSCRLLKVLDLQDAPLELFPAGIVNLYHLKYLSLKNTKVKNIPNSIKKLQNLETLDLKHTYVTELPAEILGLHRLRHLLVYRYEIENYAHIHSRHGFKLSTLASASIGCMQFLQKLCFIEADQGSRDLMTELGKLTQLRRLGIRKMRQEDGAALCSSIQKMINLRSLSITAIEDDEIIDIQNIARPPQYLQRLYLSGRLEKLPEWIPSLQNLVRVYLKWSRLEEDPLVYLQDLPNLIHLEFLQVYVGETLHFKAKGFPSLKLLGLDALDELKYMIVEEGAMPSLKRLIMQRCGSLKQVPSGIEHLTKLKSVDFFDMPDELIKALRPNGGEDYWRVEHVPVVYSTYWMSDGWDVYSLETFGERERSSTLNAATRSHELRTLWKLGPILENKMKLFTGVGEHVVHLKEGLELIRAFLRAADELEESDEELKIWVKQVREVAHGTEDLLDELELLQTHNHTDGFSVSFRKFSCCIRNLKARYRIASELKDMNCRMRSIFSDHKRYLSQEDTAPHYTGNTWHDQRGDALLLDNTDLVGIDRHKKQFIRWLVKGGSTSSRKVISVTGMGGLGKTTLVKKVYDDPEVKKHFRTRTWITVSQSSNIEELVKDTVQKLLQEMRRPVPEGLENMSSDQLKVIIKELLQRRRYLVVFDDVWHINEWEAVKYALPNNNCGSRIMITTRKTDLASISSIESKGKVYNLQPLSEDEAWDLFCRKTFPGHSCPSYLINICKCILRKCEGLPLAIVAVSGILATKDSRRIDEWGMICCSIGPEIQGNDKLDNLKRVLGLSFSDLPYHLKYCILYLSIFPEDHLIKRMRLIRLWIAEGFIEAKEGKTLEEVAEDYLKELLNRNLIQVAGTTLDGRVKTLRIHDLLREILILKSRDQNFAAIVKGQNVAWPEKTRRLSVHNTLSSGQQHRSVSQLRSLLMFGVAETLSLHKLFPGDFRLLSVIDFENAPLKKFPVEITGLYFLKYLSLRNTKVKVIPNYVGKLQNLETLDLKKTFVTELPADIVKLQKLRHLLVYHYSFKVKSYAEFHSKRGCKCLLEIGNLQSLQKLCFIEVNHGCSTTIIKQLGGLSQLRRLGIRKLREEDGRVLCSSIERLTNLRALSVTSEGENKVIDLRFISSPHPFLQRLYLSGRLHEFPKWIPSLRSLVRLFLKWSHLKHDPLVYLQDLPILAHLELLHAYDGDTLCFKSGKFKNLKVLGLDKFDELREVKVEKGAMPYLEKLIIQRCELLKKVPSGIQHLTKLKVLEFFDMPDELITTLRPNGRGKDYWKVAHIPEVYSTYWRDGGWDVHTLESFEECSHPRSGIVMRSHELRNLWKV</sequence>
<dbReference type="Proteomes" id="UP000634136">
    <property type="component" value="Unassembled WGS sequence"/>
</dbReference>
<dbReference type="Pfam" id="PF00931">
    <property type="entry name" value="NB-ARC"/>
    <property type="match status" value="2"/>
</dbReference>
<feature type="domain" description="NB-ARC" evidence="5">
    <location>
        <begin position="1103"/>
        <end position="1282"/>
    </location>
</feature>
<dbReference type="FunFam" id="3.40.50.300:FF:001091">
    <property type="entry name" value="Probable disease resistance protein At1g61300"/>
    <property type="match status" value="2"/>
</dbReference>
<feature type="domain" description="Disease resistance N-terminal" evidence="6">
    <location>
        <begin position="8"/>
        <end position="91"/>
    </location>
</feature>